<dbReference type="InterPro" id="IPR032675">
    <property type="entry name" value="LRR_dom_sf"/>
</dbReference>
<dbReference type="PANTHER" id="PTHR12904">
    <property type="match status" value="1"/>
</dbReference>
<gene>
    <name evidence="1" type="ORF">Poly24_38920</name>
</gene>
<protein>
    <submittedName>
        <fullName evidence="1">Leucine Rich repeats (2 copies)</fullName>
    </submittedName>
</protein>
<dbReference type="InterPro" id="IPR051341">
    <property type="entry name" value="Zyg-11_UBL_adapter"/>
</dbReference>
<reference evidence="1 2" key="1">
    <citation type="submission" date="2019-02" db="EMBL/GenBank/DDBJ databases">
        <title>Deep-cultivation of Planctomycetes and their phenomic and genomic characterization uncovers novel biology.</title>
        <authorList>
            <person name="Wiegand S."/>
            <person name="Jogler M."/>
            <person name="Boedeker C."/>
            <person name="Pinto D."/>
            <person name="Vollmers J."/>
            <person name="Rivas-Marin E."/>
            <person name="Kohn T."/>
            <person name="Peeters S.H."/>
            <person name="Heuer A."/>
            <person name="Rast P."/>
            <person name="Oberbeckmann S."/>
            <person name="Bunk B."/>
            <person name="Jeske O."/>
            <person name="Meyerdierks A."/>
            <person name="Storesund J.E."/>
            <person name="Kallscheuer N."/>
            <person name="Luecker S."/>
            <person name="Lage O.M."/>
            <person name="Pohl T."/>
            <person name="Merkel B.J."/>
            <person name="Hornburger P."/>
            <person name="Mueller R.-W."/>
            <person name="Bruemmer F."/>
            <person name="Labrenz M."/>
            <person name="Spormann A.M."/>
            <person name="Op den Camp H."/>
            <person name="Overmann J."/>
            <person name="Amann R."/>
            <person name="Jetten M.S.M."/>
            <person name="Mascher T."/>
            <person name="Medema M.H."/>
            <person name="Devos D.P."/>
            <person name="Kaster A.-K."/>
            <person name="Ovreas L."/>
            <person name="Rohde M."/>
            <person name="Galperin M.Y."/>
            <person name="Jogler C."/>
        </authorList>
    </citation>
    <scope>NUCLEOTIDE SEQUENCE [LARGE SCALE GENOMIC DNA]</scope>
    <source>
        <strain evidence="1 2">Poly24</strain>
    </source>
</reference>
<dbReference type="SUPFAM" id="SSF52047">
    <property type="entry name" value="RNI-like"/>
    <property type="match status" value="1"/>
</dbReference>
<dbReference type="EMBL" id="CP036348">
    <property type="protein sequence ID" value="QDV70173.1"/>
    <property type="molecule type" value="Genomic_DNA"/>
</dbReference>
<dbReference type="Pfam" id="PF13855">
    <property type="entry name" value="LRR_8"/>
    <property type="match status" value="1"/>
</dbReference>
<dbReference type="InterPro" id="IPR001611">
    <property type="entry name" value="Leu-rich_rpt"/>
</dbReference>
<evidence type="ECO:0000313" key="2">
    <source>
        <dbReference type="Proteomes" id="UP000315082"/>
    </source>
</evidence>
<accession>A0A518JXA2</accession>
<dbReference type="RefSeq" id="WP_145098967.1">
    <property type="nucleotide sequence ID" value="NZ_CP036348.1"/>
</dbReference>
<sequence length="254" mass="28979">MQEGSAPTRAMNPKWRRYSLRTFLIVVIILCILLGRIATTASRQRNAMLEFQRLGVSVLYEHQWNHSKTSRSLSSRLLEPLTHYVDPNFLLPVHIVRTRYLEAPSLQAGATYTSAEVIDPIAKLSGIRSLSLTHTEVTNQDIAQLAKLRDLESLDLHMTKMHEGPIPGLDQLRLKRLMLNRTRVDDDSIAALRKMTSLEYLDLTRTKVTDAGLKHLESLPKLRKLVLRRALVTQAGYDAFKKTHPNVEVAWRPQ</sequence>
<dbReference type="AlphaFoldDB" id="A0A518JXA2"/>
<dbReference type="Proteomes" id="UP000315082">
    <property type="component" value="Chromosome"/>
</dbReference>
<name>A0A518JXA2_9BACT</name>
<dbReference type="KEGG" id="rcf:Poly24_38920"/>
<dbReference type="PANTHER" id="PTHR12904:SF23">
    <property type="entry name" value="PROTEIN ZER-1 HOMOLOG"/>
    <property type="match status" value="1"/>
</dbReference>
<organism evidence="1 2">
    <name type="scientific">Rosistilla carotiformis</name>
    <dbReference type="NCBI Taxonomy" id="2528017"/>
    <lineage>
        <taxon>Bacteria</taxon>
        <taxon>Pseudomonadati</taxon>
        <taxon>Planctomycetota</taxon>
        <taxon>Planctomycetia</taxon>
        <taxon>Pirellulales</taxon>
        <taxon>Pirellulaceae</taxon>
        <taxon>Rosistilla</taxon>
    </lineage>
</organism>
<dbReference type="Gene3D" id="3.80.10.10">
    <property type="entry name" value="Ribonuclease Inhibitor"/>
    <property type="match status" value="2"/>
</dbReference>
<dbReference type="OrthoDB" id="288906at2"/>
<evidence type="ECO:0000313" key="1">
    <source>
        <dbReference type="EMBL" id="QDV70173.1"/>
    </source>
</evidence>
<proteinExistence type="predicted"/>
<keyword evidence="2" id="KW-1185">Reference proteome</keyword>